<protein>
    <submittedName>
        <fullName evidence="1">Uncharacterized protein</fullName>
    </submittedName>
</protein>
<accession>A0A5P9CIY9</accession>
<reference evidence="1 2" key="1">
    <citation type="submission" date="2019-10" db="EMBL/GenBank/DDBJ databases">
        <title>Complete genome sequence of Vibrio sp. strain THAF100, isolated from non-filtered water from the water column of tank 6 of a marine aquarium containing stony-coral fragments. Water maintained at 26 degree C.</title>
        <authorList>
            <person name="Ruckert C."/>
            <person name="Franco A."/>
            <person name="Kalinowski J."/>
            <person name="Glaeser S."/>
        </authorList>
    </citation>
    <scope>NUCLEOTIDE SEQUENCE [LARGE SCALE GENOMIC DNA]</scope>
    <source>
        <strain evidence="1 2">THAF100</strain>
    </source>
</reference>
<name>A0A5P9CIY9_9VIBR</name>
<proteinExistence type="predicted"/>
<evidence type="ECO:0000313" key="1">
    <source>
        <dbReference type="EMBL" id="QFT25667.1"/>
    </source>
</evidence>
<dbReference type="Proteomes" id="UP000326936">
    <property type="component" value="Chromosome"/>
</dbReference>
<dbReference type="KEGG" id="vaq:FIV01_04425"/>
<sequence length="90" mass="9967">MLSICFSFLTCTQKLSVTLTEIKLALIKLVVVKSEMSESELLYLTYKQLCHFNQLKTCSTSTETEVTVCAMGSSIVTVLSENSTTFCPEP</sequence>
<gene>
    <name evidence="1" type="ORF">FIV01_04425</name>
</gene>
<organism evidence="1 2">
    <name type="scientific">Vibrio aquimaris</name>
    <dbReference type="NCBI Taxonomy" id="2587862"/>
    <lineage>
        <taxon>Bacteria</taxon>
        <taxon>Pseudomonadati</taxon>
        <taxon>Pseudomonadota</taxon>
        <taxon>Gammaproteobacteria</taxon>
        <taxon>Vibrionales</taxon>
        <taxon>Vibrionaceae</taxon>
        <taxon>Vibrio</taxon>
    </lineage>
</organism>
<evidence type="ECO:0000313" key="2">
    <source>
        <dbReference type="Proteomes" id="UP000326936"/>
    </source>
</evidence>
<dbReference type="AlphaFoldDB" id="A0A5P9CIY9"/>
<keyword evidence="2" id="KW-1185">Reference proteome</keyword>
<dbReference type="EMBL" id="CP045350">
    <property type="protein sequence ID" value="QFT25667.1"/>
    <property type="molecule type" value="Genomic_DNA"/>
</dbReference>